<dbReference type="Proteomes" id="UP000321595">
    <property type="component" value="Chromosome"/>
</dbReference>
<proteinExistence type="predicted"/>
<dbReference type="PANTHER" id="PTHR23221:SF7">
    <property type="entry name" value="PHOSPHATIDYLINOSITOL-GLYCAN-SPECIFIC PHOSPHOLIPASE D"/>
    <property type="match status" value="1"/>
</dbReference>
<evidence type="ECO:0000256" key="2">
    <source>
        <dbReference type="ARBA" id="ARBA00022737"/>
    </source>
</evidence>
<dbReference type="GO" id="GO:0016787">
    <property type="term" value="F:hydrolase activity"/>
    <property type="evidence" value="ECO:0007669"/>
    <property type="project" value="UniProtKB-KW"/>
</dbReference>
<evidence type="ECO:0000256" key="1">
    <source>
        <dbReference type="ARBA" id="ARBA00022729"/>
    </source>
</evidence>
<dbReference type="SUPFAM" id="SSF69318">
    <property type="entry name" value="Integrin alpha N-terminal domain"/>
    <property type="match status" value="1"/>
</dbReference>
<dbReference type="GO" id="GO:0005509">
    <property type="term" value="F:calcium ion binding"/>
    <property type="evidence" value="ECO:0007669"/>
    <property type="project" value="InterPro"/>
</dbReference>
<keyword evidence="4" id="KW-0325">Glycoprotein</keyword>
<dbReference type="SMART" id="SM00191">
    <property type="entry name" value="Int_alpha"/>
    <property type="match status" value="2"/>
</dbReference>
<reference evidence="5 6" key="1">
    <citation type="submission" date="2019-08" db="EMBL/GenBank/DDBJ databases">
        <authorList>
            <person name="Liang Q."/>
        </authorList>
    </citation>
    <scope>NUCLEOTIDE SEQUENCE [LARGE SCALE GENOMIC DNA]</scope>
    <source>
        <strain evidence="5 6">V1718</strain>
    </source>
</reference>
<protein>
    <submittedName>
        <fullName evidence="5">Uncharacterized protein</fullName>
    </submittedName>
</protein>
<organism evidence="5 6">
    <name type="scientific">Microvenator marinus</name>
    <dbReference type="NCBI Taxonomy" id="2600177"/>
    <lineage>
        <taxon>Bacteria</taxon>
        <taxon>Deltaproteobacteria</taxon>
        <taxon>Bradymonadales</taxon>
        <taxon>Microvenatoraceae</taxon>
        <taxon>Microvenator</taxon>
    </lineage>
</organism>
<dbReference type="OrthoDB" id="5501344at2"/>
<dbReference type="SUPFAM" id="SSF49313">
    <property type="entry name" value="Cadherin-like"/>
    <property type="match status" value="1"/>
</dbReference>
<dbReference type="InterPro" id="IPR013519">
    <property type="entry name" value="Int_alpha_beta-p"/>
</dbReference>
<dbReference type="InterPro" id="IPR028994">
    <property type="entry name" value="Integrin_alpha_N"/>
</dbReference>
<dbReference type="InterPro" id="IPR013517">
    <property type="entry name" value="FG-GAP"/>
</dbReference>
<dbReference type="NCBIfam" id="TIGR03901">
    <property type="entry name" value="MYXO-CTERM"/>
    <property type="match status" value="1"/>
</dbReference>
<dbReference type="InterPro" id="IPR024038">
    <property type="entry name" value="MYXO-CTERM"/>
</dbReference>
<dbReference type="Pfam" id="PF01839">
    <property type="entry name" value="FG-GAP"/>
    <property type="match status" value="1"/>
</dbReference>
<dbReference type="EMBL" id="CP042467">
    <property type="protein sequence ID" value="QED29278.1"/>
    <property type="molecule type" value="Genomic_DNA"/>
</dbReference>
<gene>
    <name evidence="5" type="ORF">FRD01_18970</name>
</gene>
<sequence length="678" mass="73863">MIWWRLMRLHLMMTKLLFLTSRLLVLLLVALPGYASAWLPVPFQVTGPQYEPRLPFGDADVNDDGYDEILVGRLLFFGRSWGADTRPVEVVSDSDLQSSNFAGDLNGDGFDDAIFVHGNGSQNAVATVYLGSPSGLHYQESLPLPVTQATIFPIGDINGDGFDDIAFSEPKLGSSPSCALADFLKVFIYSGGAEGLEDSPATVLEAERAQDCFGTWVEGGDINGDGYSDVVVLASGFRDNLDNQFQRGKVYAFFGSPDGIELTADWEARPNDQLTDFVFGFQRQISIADEDGDGFDDLLLVFGLFEKDEGSCFHYIYPGTSSGIGLPRRHLSSCGSRISWAGDIDGDGLQDRLNSGEYYPTPQTISTHLYLGVNPSESAWNTGSRDDAFPVGDVNGDAYDDFATWSSSPAGFDLRLYFGRPNPVPVADRQSVSLPQNSDVDITLSGSDPYNDLLSFRIEREPEHGRLEAFSPSLGLVRYIPNYDYFGPDSFEFAVLDPYGGVGTAEVLIEVGRLNTAPVFVPPTPSTPVIVRVGEELRLVVRAEDAEEDEVEYSATGLPWNAEFDAETGVTYWTPDQSQLGPDTWVFSASDGTDTVTRSVVLVVEEATPDPPIEQDMGSADQGIPTLPVDSGQGPNSIADQGCGCASTKGGPWMLVFVFAFSLRRRRSRSHDVYRMDA</sequence>
<dbReference type="Gene3D" id="2.130.10.130">
    <property type="entry name" value="Integrin alpha, N-terminal"/>
    <property type="match status" value="2"/>
</dbReference>
<dbReference type="KEGG" id="bbae:FRD01_18970"/>
<keyword evidence="6" id="KW-1185">Reference proteome</keyword>
<dbReference type="Pfam" id="PF17963">
    <property type="entry name" value="Big_9"/>
    <property type="match status" value="1"/>
</dbReference>
<name>A0A5B8XWF9_9DELT</name>
<accession>A0A5B8XWF9</accession>
<keyword evidence="2" id="KW-0677">Repeat</keyword>
<evidence type="ECO:0000313" key="5">
    <source>
        <dbReference type="EMBL" id="QED29278.1"/>
    </source>
</evidence>
<evidence type="ECO:0000313" key="6">
    <source>
        <dbReference type="Proteomes" id="UP000321595"/>
    </source>
</evidence>
<evidence type="ECO:0000256" key="4">
    <source>
        <dbReference type="ARBA" id="ARBA00023180"/>
    </source>
</evidence>
<keyword evidence="1" id="KW-0732">Signal</keyword>
<keyword evidence="3" id="KW-0378">Hydrolase</keyword>
<dbReference type="PANTHER" id="PTHR23221">
    <property type="entry name" value="GLYCOSYLPHOSPHATIDYLINOSITOL PHOSPHOLIPASE D"/>
    <property type="match status" value="1"/>
</dbReference>
<dbReference type="AlphaFoldDB" id="A0A5B8XWF9"/>
<dbReference type="GO" id="GO:0016020">
    <property type="term" value="C:membrane"/>
    <property type="evidence" value="ECO:0007669"/>
    <property type="project" value="InterPro"/>
</dbReference>
<dbReference type="Gene3D" id="2.60.40.2810">
    <property type="match status" value="1"/>
</dbReference>
<dbReference type="Gene3D" id="2.60.40.10">
    <property type="entry name" value="Immunoglobulins"/>
    <property type="match status" value="1"/>
</dbReference>
<dbReference type="InterPro" id="IPR015919">
    <property type="entry name" value="Cadherin-like_sf"/>
</dbReference>
<dbReference type="InterPro" id="IPR013783">
    <property type="entry name" value="Ig-like_fold"/>
</dbReference>
<evidence type="ECO:0000256" key="3">
    <source>
        <dbReference type="ARBA" id="ARBA00022801"/>
    </source>
</evidence>